<evidence type="ECO:0000256" key="3">
    <source>
        <dbReference type="ARBA" id="ARBA00022801"/>
    </source>
</evidence>
<evidence type="ECO:0000259" key="7">
    <source>
        <dbReference type="PROSITE" id="PS51670"/>
    </source>
</evidence>
<keyword evidence="3 5" id="KW-0378">Hydrolase</keyword>
<dbReference type="SUPFAM" id="SSF55486">
    <property type="entry name" value="Metalloproteases ('zincins'), catalytic domain"/>
    <property type="match status" value="1"/>
</dbReference>
<dbReference type="PANTHER" id="PTHR10127">
    <property type="entry name" value="DISCOIDIN, CUB, EGF, LAMININ , AND ZINC METALLOPROTEASE DOMAIN CONTAINING"/>
    <property type="match status" value="1"/>
</dbReference>
<feature type="binding site" evidence="5">
    <location>
        <position position="158"/>
    </location>
    <ligand>
        <name>Zn(2+)</name>
        <dbReference type="ChEBI" id="CHEBI:29105"/>
        <note>catalytic</note>
    </ligand>
</feature>
<dbReference type="SMART" id="SM00235">
    <property type="entry name" value="ZnMc"/>
    <property type="match status" value="1"/>
</dbReference>
<keyword evidence="6" id="KW-0732">Signal</keyword>
<dbReference type="PROSITE" id="PS51670">
    <property type="entry name" value="SHKT"/>
    <property type="match status" value="1"/>
</dbReference>
<comment type="caution">
    <text evidence="4">Lacks conserved residue(s) required for the propagation of feature annotation.</text>
</comment>
<proteinExistence type="evidence at transcript level"/>
<dbReference type="InterPro" id="IPR034035">
    <property type="entry name" value="Astacin-like_dom"/>
</dbReference>
<evidence type="ECO:0000256" key="6">
    <source>
        <dbReference type="RuleBase" id="RU361183"/>
    </source>
</evidence>
<comment type="function">
    <text evidence="1">Metalloprotease.</text>
</comment>
<dbReference type="Pfam" id="PF01400">
    <property type="entry name" value="Astacin"/>
    <property type="match status" value="1"/>
</dbReference>
<dbReference type="SMART" id="SM00254">
    <property type="entry name" value="ShKT"/>
    <property type="match status" value="1"/>
</dbReference>
<dbReference type="GO" id="GO:0004222">
    <property type="term" value="F:metalloendopeptidase activity"/>
    <property type="evidence" value="ECO:0007669"/>
    <property type="project" value="UniProtKB-UniRule"/>
</dbReference>
<feature type="binding site" evidence="5">
    <location>
        <position position="162"/>
    </location>
    <ligand>
        <name>Zn(2+)</name>
        <dbReference type="ChEBI" id="CHEBI:29105"/>
        <note>catalytic</note>
    </ligand>
</feature>
<dbReference type="InterPro" id="IPR024079">
    <property type="entry name" value="MetalloPept_cat_dom_sf"/>
</dbReference>
<dbReference type="GO" id="GO:0008270">
    <property type="term" value="F:zinc ion binding"/>
    <property type="evidence" value="ECO:0007669"/>
    <property type="project" value="UniProtKB-UniRule"/>
</dbReference>
<feature type="binding site" evidence="5">
    <location>
        <position position="168"/>
    </location>
    <ligand>
        <name>Zn(2+)</name>
        <dbReference type="ChEBI" id="CHEBI:29105"/>
        <note>catalytic</note>
    </ligand>
</feature>
<dbReference type="EC" id="3.4.24.-" evidence="6"/>
<dbReference type="InterPro" id="IPR003582">
    <property type="entry name" value="ShKT_dom"/>
</dbReference>
<dbReference type="Gene3D" id="3.40.390.10">
    <property type="entry name" value="Collagenase (Catalytic Domain)"/>
    <property type="match status" value="1"/>
</dbReference>
<dbReference type="InterPro" id="IPR001506">
    <property type="entry name" value="Peptidase_M12A"/>
</dbReference>
<reference evidence="9" key="2">
    <citation type="submission" date="2020-07" db="EMBL/GenBank/DDBJ databases">
        <authorList>
            <person name="Klompen A.L."/>
            <person name="Macrander J."/>
            <person name="Reitzel A.M."/>
            <person name="Stampar S.N."/>
        </authorList>
    </citation>
    <scope>NUCLEOTIDE SEQUENCE</scope>
</reference>
<dbReference type="PROSITE" id="PS51864">
    <property type="entry name" value="ASTACIN"/>
    <property type="match status" value="1"/>
</dbReference>
<dbReference type="EMBL" id="MT747453">
    <property type="protein sequence ID" value="QNH72387.1"/>
    <property type="molecule type" value="mRNA"/>
</dbReference>
<dbReference type="GO" id="GO:0006508">
    <property type="term" value="P:proteolysis"/>
    <property type="evidence" value="ECO:0007669"/>
    <property type="project" value="UniProtKB-KW"/>
</dbReference>
<keyword evidence="5" id="KW-1015">Disulfide bond</keyword>
<feature type="domain" description="ShKT" evidence="7">
    <location>
        <begin position="296"/>
        <end position="332"/>
    </location>
</feature>
<dbReference type="PRINTS" id="PR00480">
    <property type="entry name" value="ASTACIN"/>
</dbReference>
<evidence type="ECO:0000256" key="4">
    <source>
        <dbReference type="PROSITE-ProRule" id="PRU01005"/>
    </source>
</evidence>
<sequence>MLLLVISLVAFFTSVDLYPVINDAMDVARAEENLRLHLFEGDIKLTNQQKFLLSHHDQHEIGDSRAMVRNSRMLWEDKLVPYSYNDNLDGAAVDMVQDAIREWEMNTCLRFKERTDELDYVEFVLDEGCSSTVGMYGGPQTITMGNPDRRCKVGNIIHEIGHTIGFFHEHSRPDRDEFVKIVFENIMSGFDLNFEKLSLAEIDSQNVPYDYESIMHYPRRVFTTNGEPTVIPIKEPDVYIGQRIALSDLDVLQANVLYTCPDLNEDRSVNDKMSSASTLKEKGVLWTKRTKGVKSCSDSHSEYVCSFIKKKGYCHSYPNIVRKICTKTCKLCSS</sequence>
<protein>
    <recommendedName>
        <fullName evidence="6">Metalloendopeptidase</fullName>
        <ecNumber evidence="6">3.4.24.-</ecNumber>
    </recommendedName>
</protein>
<dbReference type="AlphaFoldDB" id="A0A7G7WYP8"/>
<keyword evidence="5 6" id="KW-0482">Metalloprotease</keyword>
<evidence type="ECO:0000259" key="8">
    <source>
        <dbReference type="PROSITE" id="PS51864"/>
    </source>
</evidence>
<reference evidence="9" key="1">
    <citation type="journal article" date="2020" name="Mar. Drugs">
        <title>Transcriptomic Analysis of Four Cerianthid (Cnidaria, Ceriantharia) Venoms.</title>
        <authorList>
            <person name="Klompen A.M.L."/>
            <person name="Macrander J."/>
            <person name="Reitzel A.M."/>
            <person name="Stampar S.N."/>
        </authorList>
    </citation>
    <scope>NUCLEOTIDE SEQUENCE</scope>
</reference>
<dbReference type="InterPro" id="IPR006026">
    <property type="entry name" value="Peptidase_Metallo"/>
</dbReference>
<evidence type="ECO:0000313" key="9">
    <source>
        <dbReference type="EMBL" id="QNH72387.1"/>
    </source>
</evidence>
<feature type="chain" id="PRO_5029032740" description="Metalloendopeptidase" evidence="6">
    <location>
        <begin position="18"/>
        <end position="334"/>
    </location>
</feature>
<evidence type="ECO:0000256" key="2">
    <source>
        <dbReference type="ARBA" id="ARBA00022670"/>
    </source>
</evidence>
<feature type="disulfide bond" evidence="5">
    <location>
        <begin position="129"/>
        <end position="151"/>
    </location>
</feature>
<dbReference type="PANTHER" id="PTHR10127:SF861">
    <property type="entry name" value="DORSAL-VENTRAL PATTERNING PROTEIN TOLLOID-RELATED"/>
    <property type="match status" value="1"/>
</dbReference>
<evidence type="ECO:0000256" key="1">
    <source>
        <dbReference type="ARBA" id="ARBA00002657"/>
    </source>
</evidence>
<dbReference type="CDD" id="cd04280">
    <property type="entry name" value="ZnMc_astacin_like"/>
    <property type="match status" value="1"/>
</dbReference>
<evidence type="ECO:0000256" key="5">
    <source>
        <dbReference type="PROSITE-ProRule" id="PRU01211"/>
    </source>
</evidence>
<organism evidence="9">
    <name type="scientific">Pachycerianthus borealis</name>
    <dbReference type="NCBI Taxonomy" id="2736680"/>
    <lineage>
        <taxon>Eukaryota</taxon>
        <taxon>Metazoa</taxon>
        <taxon>Cnidaria</taxon>
        <taxon>Anthozoa</taxon>
        <taxon>Ceriantharia</taxon>
        <taxon>Spirularia</taxon>
        <taxon>Cerianthidae</taxon>
        <taxon>Pachycerianthus</taxon>
    </lineage>
</organism>
<name>A0A7G7WYP8_9CNID</name>
<feature type="signal peptide" evidence="6">
    <location>
        <begin position="1"/>
        <end position="17"/>
    </location>
</feature>
<accession>A0A7G7WYP8</accession>
<feature type="domain" description="Peptidase M12A" evidence="8">
    <location>
        <begin position="65"/>
        <end position="261"/>
    </location>
</feature>
<keyword evidence="5 6" id="KW-0862">Zinc</keyword>
<feature type="active site" evidence="5">
    <location>
        <position position="159"/>
    </location>
</feature>
<comment type="cofactor">
    <cofactor evidence="5 6">
        <name>Zn(2+)</name>
        <dbReference type="ChEBI" id="CHEBI:29105"/>
    </cofactor>
    <text evidence="5 6">Binds 1 zinc ion per subunit.</text>
</comment>
<dbReference type="Pfam" id="PF01549">
    <property type="entry name" value="ShK"/>
    <property type="match status" value="1"/>
</dbReference>
<keyword evidence="2 5" id="KW-0645">Protease</keyword>
<keyword evidence="5 6" id="KW-0479">Metal-binding</keyword>